<organism evidence="5 6">
    <name type="scientific">Lysinibacillus parviboronicapiens</name>
    <dbReference type="NCBI Taxonomy" id="436516"/>
    <lineage>
        <taxon>Bacteria</taxon>
        <taxon>Bacillati</taxon>
        <taxon>Bacillota</taxon>
        <taxon>Bacilli</taxon>
        <taxon>Bacillales</taxon>
        <taxon>Bacillaceae</taxon>
        <taxon>Lysinibacillus</taxon>
    </lineage>
</organism>
<evidence type="ECO:0000256" key="1">
    <source>
        <dbReference type="ARBA" id="ARBA00023015"/>
    </source>
</evidence>
<sequence length="107" mass="12654">MRIQKSIDFILKNLQKQLEITEISAQSYFSAFHFQRLFQAITGFTVQQYIRNRRLAEAARLLRETTKNILEIGFTVQYGSQEAFTRAFVICFGITPAKYRKEQVFYK</sequence>
<dbReference type="SMART" id="SM00342">
    <property type="entry name" value="HTH_ARAC"/>
    <property type="match status" value="1"/>
</dbReference>
<gene>
    <name evidence="5" type="ORF">ABIA69_000374</name>
</gene>
<dbReference type="SUPFAM" id="SSF46689">
    <property type="entry name" value="Homeodomain-like"/>
    <property type="match status" value="2"/>
</dbReference>
<keyword evidence="2" id="KW-0238">DNA-binding</keyword>
<protein>
    <submittedName>
        <fullName evidence="5">AraC-like DNA-binding protein</fullName>
    </submittedName>
</protein>
<dbReference type="InterPro" id="IPR009057">
    <property type="entry name" value="Homeodomain-like_sf"/>
</dbReference>
<dbReference type="Pfam" id="PF12833">
    <property type="entry name" value="HTH_18"/>
    <property type="match status" value="1"/>
</dbReference>
<evidence type="ECO:0000256" key="3">
    <source>
        <dbReference type="ARBA" id="ARBA00023163"/>
    </source>
</evidence>
<name>A0ABV2PE56_9BACI</name>
<evidence type="ECO:0000313" key="5">
    <source>
        <dbReference type="EMBL" id="MET4559231.1"/>
    </source>
</evidence>
<reference evidence="5 6" key="1">
    <citation type="submission" date="2024-06" db="EMBL/GenBank/DDBJ databases">
        <title>Sorghum-associated microbial communities from plants grown in Nebraska, USA.</title>
        <authorList>
            <person name="Schachtman D."/>
        </authorList>
    </citation>
    <scope>NUCLEOTIDE SEQUENCE [LARGE SCALE GENOMIC DNA]</scope>
    <source>
        <strain evidence="5 6">736</strain>
    </source>
</reference>
<dbReference type="PROSITE" id="PS01124">
    <property type="entry name" value="HTH_ARAC_FAMILY_2"/>
    <property type="match status" value="1"/>
</dbReference>
<evidence type="ECO:0000259" key="4">
    <source>
        <dbReference type="PROSITE" id="PS01124"/>
    </source>
</evidence>
<dbReference type="PANTHER" id="PTHR47504:SF5">
    <property type="entry name" value="RIGHT ORIGIN-BINDING PROTEIN"/>
    <property type="match status" value="1"/>
</dbReference>
<accession>A0ABV2PE56</accession>
<keyword evidence="6" id="KW-1185">Reference proteome</keyword>
<dbReference type="Gene3D" id="1.10.10.60">
    <property type="entry name" value="Homeodomain-like"/>
    <property type="match status" value="2"/>
</dbReference>
<dbReference type="InterPro" id="IPR018060">
    <property type="entry name" value="HTH_AraC"/>
</dbReference>
<dbReference type="EMBL" id="JBEPSB010000001">
    <property type="protein sequence ID" value="MET4559231.1"/>
    <property type="molecule type" value="Genomic_DNA"/>
</dbReference>
<dbReference type="PANTHER" id="PTHR47504">
    <property type="entry name" value="RIGHT ORIGIN-BINDING PROTEIN"/>
    <property type="match status" value="1"/>
</dbReference>
<dbReference type="Proteomes" id="UP001549363">
    <property type="component" value="Unassembled WGS sequence"/>
</dbReference>
<dbReference type="InterPro" id="IPR050959">
    <property type="entry name" value="MarA-like"/>
</dbReference>
<proteinExistence type="predicted"/>
<evidence type="ECO:0000256" key="2">
    <source>
        <dbReference type="ARBA" id="ARBA00023125"/>
    </source>
</evidence>
<evidence type="ECO:0000313" key="6">
    <source>
        <dbReference type="Proteomes" id="UP001549363"/>
    </source>
</evidence>
<comment type="caution">
    <text evidence="5">The sequence shown here is derived from an EMBL/GenBank/DDBJ whole genome shotgun (WGS) entry which is preliminary data.</text>
</comment>
<keyword evidence="3" id="KW-0804">Transcription</keyword>
<keyword evidence="1" id="KW-0805">Transcription regulation</keyword>
<feature type="domain" description="HTH araC/xylS-type" evidence="4">
    <location>
        <begin position="4"/>
        <end position="102"/>
    </location>
</feature>